<organism evidence="2 3">
    <name type="scientific">Agromyces kandeliae</name>
    <dbReference type="NCBI Taxonomy" id="2666141"/>
    <lineage>
        <taxon>Bacteria</taxon>
        <taxon>Bacillati</taxon>
        <taxon>Actinomycetota</taxon>
        <taxon>Actinomycetes</taxon>
        <taxon>Micrococcales</taxon>
        <taxon>Microbacteriaceae</taxon>
        <taxon>Agromyces</taxon>
    </lineage>
</organism>
<proteinExistence type="predicted"/>
<feature type="transmembrane region" description="Helical" evidence="1">
    <location>
        <begin position="39"/>
        <end position="60"/>
    </location>
</feature>
<protein>
    <submittedName>
        <fullName evidence="2">Uncharacterized protein</fullName>
    </submittedName>
</protein>
<keyword evidence="1" id="KW-0812">Transmembrane</keyword>
<comment type="caution">
    <text evidence="2">The sequence shown here is derived from an EMBL/GenBank/DDBJ whole genome shotgun (WGS) entry which is preliminary data.</text>
</comment>
<gene>
    <name evidence="2" type="ORF">GJR97_16465</name>
</gene>
<reference evidence="2 3" key="1">
    <citation type="submission" date="2019-11" db="EMBL/GenBank/DDBJ databases">
        <title>Agromyces kandeliae sp. nov., isolated from mangrove soil.</title>
        <authorList>
            <person name="Wang R."/>
        </authorList>
    </citation>
    <scope>NUCLEOTIDE SEQUENCE [LARGE SCALE GENOMIC DNA]</scope>
    <source>
        <strain evidence="2 3">Q22</strain>
    </source>
</reference>
<sequence length="154" mass="15864">MSANDSSSADLPEPADAAAFVREAETAVRRVAVQGSASASAWLTGLAAASAMYLFALGWYQRSDETQILALSIAFAAVLGVLSVVHLRRMGAASLGFSRRFGFAVGGWGAAFAVSLTVGLLLFPGAPVYFALAAIATAAPPMWGSVRELVVVRG</sequence>
<name>A0A6L5R5Z1_9MICO</name>
<dbReference type="RefSeq" id="WP_154347855.1">
    <property type="nucleotide sequence ID" value="NZ_WKJD01000021.1"/>
</dbReference>
<feature type="transmembrane region" description="Helical" evidence="1">
    <location>
        <begin position="101"/>
        <end position="122"/>
    </location>
</feature>
<feature type="transmembrane region" description="Helical" evidence="1">
    <location>
        <begin position="128"/>
        <end position="146"/>
    </location>
</feature>
<keyword evidence="1" id="KW-0472">Membrane</keyword>
<dbReference type="Proteomes" id="UP000476511">
    <property type="component" value="Unassembled WGS sequence"/>
</dbReference>
<evidence type="ECO:0000313" key="2">
    <source>
        <dbReference type="EMBL" id="MRX45305.1"/>
    </source>
</evidence>
<dbReference type="EMBL" id="WKJD01000021">
    <property type="protein sequence ID" value="MRX45305.1"/>
    <property type="molecule type" value="Genomic_DNA"/>
</dbReference>
<evidence type="ECO:0000256" key="1">
    <source>
        <dbReference type="SAM" id="Phobius"/>
    </source>
</evidence>
<keyword evidence="1" id="KW-1133">Transmembrane helix</keyword>
<feature type="transmembrane region" description="Helical" evidence="1">
    <location>
        <begin position="66"/>
        <end position="89"/>
    </location>
</feature>
<dbReference type="AlphaFoldDB" id="A0A6L5R5Z1"/>
<keyword evidence="3" id="KW-1185">Reference proteome</keyword>
<evidence type="ECO:0000313" key="3">
    <source>
        <dbReference type="Proteomes" id="UP000476511"/>
    </source>
</evidence>
<accession>A0A6L5R5Z1</accession>